<dbReference type="STRING" id="1274524.BSONL12_08837"/>
<proteinExistence type="predicted"/>
<organism evidence="1 2">
    <name type="scientific">Bacillus sonorensis L12</name>
    <dbReference type="NCBI Taxonomy" id="1274524"/>
    <lineage>
        <taxon>Bacteria</taxon>
        <taxon>Bacillati</taxon>
        <taxon>Bacillota</taxon>
        <taxon>Bacilli</taxon>
        <taxon>Bacillales</taxon>
        <taxon>Bacillaceae</taxon>
        <taxon>Bacillus</taxon>
    </lineage>
</organism>
<dbReference type="EMBL" id="AOFM01000006">
    <property type="protein sequence ID" value="EME75081.1"/>
    <property type="molecule type" value="Genomic_DNA"/>
</dbReference>
<protein>
    <submittedName>
        <fullName evidence="1">Uncharacterized protein</fullName>
    </submittedName>
</protein>
<evidence type="ECO:0000313" key="1">
    <source>
        <dbReference type="EMBL" id="EME75081.1"/>
    </source>
</evidence>
<reference evidence="1 2" key="1">
    <citation type="journal article" date="2013" name="Genome Announc.">
        <title>Draft Whole-Genome Sequence of Bacillus sonorensis Strain L12, a Source of Nonribosomal Lipopeptides.</title>
        <authorList>
            <person name="Adimpong D.B."/>
            <person name="Sorensen K.I."/>
            <person name="Nielsen D.S."/>
            <person name="Thorsen L."/>
            <person name="Rasmussen T.B."/>
            <person name="Derkx P.M."/>
            <person name="Jespersen L."/>
        </authorList>
    </citation>
    <scope>NUCLEOTIDE SEQUENCE [LARGE SCALE GENOMIC DNA]</scope>
    <source>
        <strain evidence="1 2">L12</strain>
    </source>
</reference>
<dbReference type="PATRIC" id="fig|1274524.3.peg.1920"/>
<dbReference type="Proteomes" id="UP000011907">
    <property type="component" value="Unassembled WGS sequence"/>
</dbReference>
<comment type="caution">
    <text evidence="1">The sequence shown here is derived from an EMBL/GenBank/DDBJ whole genome shotgun (WGS) entry which is preliminary data.</text>
</comment>
<gene>
    <name evidence="1" type="ORF">BSONL12_08837</name>
</gene>
<dbReference type="AlphaFoldDB" id="M5P4X0"/>
<name>M5P4X0_9BACI</name>
<accession>M5P4X0</accession>
<evidence type="ECO:0000313" key="2">
    <source>
        <dbReference type="Proteomes" id="UP000011907"/>
    </source>
</evidence>
<sequence>MSVFRKYKTHAIRADFAERRHAKKTKVYTEGIVASSRKGWNLRTVALRAGPHISNISQASLGRAIQQNVSGFEKLGRPLMAAVWASNPES</sequence>